<dbReference type="Proteomes" id="UP000423396">
    <property type="component" value="Chromosome"/>
</dbReference>
<dbReference type="EMBL" id="CP045483">
    <property type="protein sequence ID" value="QGR20014.1"/>
    <property type="molecule type" value="Genomic_DNA"/>
</dbReference>
<keyword evidence="2" id="KW-1185">Reference proteome</keyword>
<accession>A0A650CQ92</accession>
<gene>
    <name evidence="1" type="ORF">D1868_08465</name>
</gene>
<organism evidence="1 2">
    <name type="scientific">Stygiolobus azoricus</name>
    <dbReference type="NCBI Taxonomy" id="41675"/>
    <lineage>
        <taxon>Archaea</taxon>
        <taxon>Thermoproteota</taxon>
        <taxon>Thermoprotei</taxon>
        <taxon>Sulfolobales</taxon>
        <taxon>Sulfolobaceae</taxon>
        <taxon>Stygiolobus</taxon>
    </lineage>
</organism>
<proteinExistence type="predicted"/>
<dbReference type="OrthoDB" id="39794at2157"/>
<protein>
    <submittedName>
        <fullName evidence="1">Uncharacterized protein</fullName>
    </submittedName>
</protein>
<evidence type="ECO:0000313" key="1">
    <source>
        <dbReference type="EMBL" id="QGR20014.1"/>
    </source>
</evidence>
<dbReference type="KEGG" id="sazo:D1868_08465"/>
<reference evidence="1 2" key="1">
    <citation type="submission" date="2019-10" db="EMBL/GenBank/DDBJ databases">
        <title>Genome Sequences from Six Type Strain Members of the Archaeal Family Sulfolobaceae: Acidianus ambivalens, Acidianus infernus, Metallosphaera prunae, Stygiolobus azoricus, Sulfolobus metallicus, and Sulfurisphaera ohwakuensis.</title>
        <authorList>
            <person name="Counts J.A."/>
            <person name="Kelly R.M."/>
        </authorList>
    </citation>
    <scope>NUCLEOTIDE SEQUENCE [LARGE SCALE GENOMIC DNA]</scope>
    <source>
        <strain evidence="1 2">FC6</strain>
    </source>
</reference>
<evidence type="ECO:0000313" key="2">
    <source>
        <dbReference type="Proteomes" id="UP000423396"/>
    </source>
</evidence>
<sequence length="85" mass="9830">MKNTFKEILGDYEVKGGTVQAVGKFIAFGLDDPFHITTISGFTIYGIGKLMERRTNYGLRMAYRDIQEMKRSLRETILDINTMRF</sequence>
<name>A0A650CQ92_9CREN</name>
<dbReference type="RefSeq" id="WP_156007387.1">
    <property type="nucleotide sequence ID" value="NZ_CP045483.1"/>
</dbReference>
<dbReference type="AlphaFoldDB" id="A0A650CQ92"/>
<dbReference type="GeneID" id="42799097"/>